<keyword evidence="1" id="KW-0328">Glycosyltransferase</keyword>
<dbReference type="RefSeq" id="WP_134113613.1">
    <property type="nucleotide sequence ID" value="NZ_SOBG01000008.1"/>
</dbReference>
<evidence type="ECO:0000256" key="7">
    <source>
        <dbReference type="ARBA" id="ARBA00048472"/>
    </source>
</evidence>
<evidence type="ECO:0000256" key="1">
    <source>
        <dbReference type="ARBA" id="ARBA00022676"/>
    </source>
</evidence>
<comment type="similarity">
    <text evidence="4">Belongs to the glycosyltransferase 104 family.</text>
</comment>
<comment type="caution">
    <text evidence="8">The sequence shown here is derived from an EMBL/GenBank/DDBJ whole genome shotgun (WGS) entry which is preliminary data.</text>
</comment>
<protein>
    <recommendedName>
        <fullName evidence="5">Protein-arginine rhamnosyltransferase</fullName>
    </recommendedName>
    <alternativeName>
        <fullName evidence="6">EF-P arginine rhamnosyltransferase</fullName>
    </alternativeName>
</protein>
<evidence type="ECO:0000256" key="5">
    <source>
        <dbReference type="ARBA" id="ARBA00024416"/>
    </source>
</evidence>
<organism evidence="8 9">
    <name type="scientific">Hypnocyclicus thermotrophus</name>
    <dbReference type="NCBI Taxonomy" id="1627895"/>
    <lineage>
        <taxon>Bacteria</taxon>
        <taxon>Fusobacteriati</taxon>
        <taxon>Fusobacteriota</taxon>
        <taxon>Fusobacteriia</taxon>
        <taxon>Fusobacteriales</taxon>
        <taxon>Fusobacteriaceae</taxon>
        <taxon>Hypnocyclicus</taxon>
    </lineage>
</organism>
<accession>A0AA46I524</accession>
<dbReference type="GO" id="GO:0106361">
    <property type="term" value="F:protein-arginine rhamnosyltransferase activity"/>
    <property type="evidence" value="ECO:0007669"/>
    <property type="project" value="InterPro"/>
</dbReference>
<dbReference type="EMBL" id="SOBG01000008">
    <property type="protein sequence ID" value="TDT68027.1"/>
    <property type="molecule type" value="Genomic_DNA"/>
</dbReference>
<sequence length="359" mass="43233">MKSVAIFCNVIDNYGDIGFVFRLARQLHKRNDKLEIKVFLNNLKSFNKINKNISINKTQQKLGNILYIDINKVDYFEIEKSEIVIEAFGCDIDESYFENNNKTKLIINLEYLNIEEWTKDYHLMPSYSGYNNIKKYFFMPGIEEGTGGIISDFEIPIYSKKYFFNNELKLDINIENKIITIFTYEFNFDNLMKYLKKQKQNYTLLLFGEKTQKYFRGLDKKIDNIDLIFMNYLSQEDFDKVLYFSDYNLVRGEESFVRAILAGKPFLWHAYCQEELEHLNKISGFLQIISKFFPQKEFEIYKKIMYNYNLRKINNYDRNDVYFDDFFKIDRKIFLKFSNSIKKHNLIDNLMLFIEQNLK</sequence>
<evidence type="ECO:0000256" key="4">
    <source>
        <dbReference type="ARBA" id="ARBA00024346"/>
    </source>
</evidence>
<dbReference type="InterPro" id="IPR016633">
    <property type="entry name" value="EarP"/>
</dbReference>
<reference evidence="8 9" key="1">
    <citation type="submission" date="2019-03" db="EMBL/GenBank/DDBJ databases">
        <title>Genomic Encyclopedia of Type Strains, Phase IV (KMG-IV): sequencing the most valuable type-strain genomes for metagenomic binning, comparative biology and taxonomic classification.</title>
        <authorList>
            <person name="Goeker M."/>
        </authorList>
    </citation>
    <scope>NUCLEOTIDE SEQUENCE [LARGE SCALE GENOMIC DNA]</scope>
    <source>
        <strain evidence="8 9">DSM 100055</strain>
    </source>
</reference>
<name>A0AA46I524_9FUSO</name>
<gene>
    <name evidence="8" type="ORF">EV215_1747</name>
</gene>
<comment type="function">
    <text evidence="3">Protein-arginine rhamnosyltransferase that catalyzes the transfer of a single rhamnose to elongation factor P (EF-P) on 'Lys-32', a modification required for EF-P-dependent rescue of polyproline stalled ribosomes.</text>
</comment>
<evidence type="ECO:0000313" key="8">
    <source>
        <dbReference type="EMBL" id="TDT68027.1"/>
    </source>
</evidence>
<proteinExistence type="inferred from homology"/>
<dbReference type="AlphaFoldDB" id="A0AA46I524"/>
<evidence type="ECO:0000256" key="6">
    <source>
        <dbReference type="ARBA" id="ARBA00030025"/>
    </source>
</evidence>
<keyword evidence="9" id="KW-1185">Reference proteome</keyword>
<evidence type="ECO:0000313" key="9">
    <source>
        <dbReference type="Proteomes" id="UP000294678"/>
    </source>
</evidence>
<keyword evidence="2" id="KW-0808">Transferase</keyword>
<dbReference type="Proteomes" id="UP000294678">
    <property type="component" value="Unassembled WGS sequence"/>
</dbReference>
<evidence type="ECO:0000256" key="2">
    <source>
        <dbReference type="ARBA" id="ARBA00022679"/>
    </source>
</evidence>
<dbReference type="Pfam" id="PF10093">
    <property type="entry name" value="EarP"/>
    <property type="match status" value="1"/>
</dbReference>
<evidence type="ECO:0000256" key="3">
    <source>
        <dbReference type="ARBA" id="ARBA00024303"/>
    </source>
</evidence>
<comment type="catalytic activity">
    <reaction evidence="7">
        <text>dTDP-beta-L-rhamnose + L-arginyl-[protein] = N(omega)-(alpha-L-rhamnosyl)-L-arginyl-[protein] + dTDP + H(+)</text>
        <dbReference type="Rhea" id="RHEA:66692"/>
        <dbReference type="Rhea" id="RHEA-COMP:10532"/>
        <dbReference type="Rhea" id="RHEA-COMP:17096"/>
        <dbReference type="ChEBI" id="CHEBI:15378"/>
        <dbReference type="ChEBI" id="CHEBI:29965"/>
        <dbReference type="ChEBI" id="CHEBI:57510"/>
        <dbReference type="ChEBI" id="CHEBI:58369"/>
        <dbReference type="ChEBI" id="CHEBI:167445"/>
    </reaction>
    <physiologicalReaction direction="left-to-right" evidence="7">
        <dbReference type="Rhea" id="RHEA:66693"/>
    </physiologicalReaction>
</comment>